<protein>
    <recommendedName>
        <fullName evidence="3">MerC domain-containing protein</fullName>
    </recommendedName>
</protein>
<sequence length="128" mass="13885">MSVSHYFDRIAITLSGICIVHCLAIPLLVAVLPVAALSLGDDAHFHGWMLGLAVPTSLAGFYFGYRIHRKGNLVSLGLGGIVVLIAAFAGHGYWAEEIEIFVSVLGGLLLAVAHWMNLRGVRRIHFHQ</sequence>
<gene>
    <name evidence="2" type="ORF">METZ01_LOCUS124891</name>
</gene>
<keyword evidence="1" id="KW-1133">Transmembrane helix</keyword>
<feature type="transmembrane region" description="Helical" evidence="1">
    <location>
        <begin position="100"/>
        <end position="118"/>
    </location>
</feature>
<evidence type="ECO:0000256" key="1">
    <source>
        <dbReference type="SAM" id="Phobius"/>
    </source>
</evidence>
<evidence type="ECO:0000313" key="2">
    <source>
        <dbReference type="EMBL" id="SVA72037.1"/>
    </source>
</evidence>
<dbReference type="AlphaFoldDB" id="A0A381Y6M1"/>
<proteinExistence type="predicted"/>
<dbReference type="Pfam" id="PF03203">
    <property type="entry name" value="MerC"/>
    <property type="match status" value="1"/>
</dbReference>
<feature type="transmembrane region" description="Helical" evidence="1">
    <location>
        <begin position="45"/>
        <end position="65"/>
    </location>
</feature>
<feature type="transmembrane region" description="Helical" evidence="1">
    <location>
        <begin position="72"/>
        <end position="94"/>
    </location>
</feature>
<accession>A0A381Y6M1</accession>
<dbReference type="EMBL" id="UINC01017391">
    <property type="protein sequence ID" value="SVA72037.1"/>
    <property type="molecule type" value="Genomic_DNA"/>
</dbReference>
<feature type="transmembrane region" description="Helical" evidence="1">
    <location>
        <begin position="12"/>
        <end position="39"/>
    </location>
</feature>
<dbReference type="GO" id="GO:0016020">
    <property type="term" value="C:membrane"/>
    <property type="evidence" value="ECO:0007669"/>
    <property type="project" value="InterPro"/>
</dbReference>
<keyword evidence="1" id="KW-0812">Transmembrane</keyword>
<name>A0A381Y6M1_9ZZZZ</name>
<dbReference type="GO" id="GO:0015097">
    <property type="term" value="F:mercury ion transmembrane transporter activity"/>
    <property type="evidence" value="ECO:0007669"/>
    <property type="project" value="InterPro"/>
</dbReference>
<organism evidence="2">
    <name type="scientific">marine metagenome</name>
    <dbReference type="NCBI Taxonomy" id="408172"/>
    <lineage>
        <taxon>unclassified sequences</taxon>
        <taxon>metagenomes</taxon>
        <taxon>ecological metagenomes</taxon>
    </lineage>
</organism>
<evidence type="ECO:0008006" key="3">
    <source>
        <dbReference type="Google" id="ProtNLM"/>
    </source>
</evidence>
<dbReference type="InterPro" id="IPR004891">
    <property type="entry name" value="Mercury-R_MerC"/>
</dbReference>
<keyword evidence="1" id="KW-0472">Membrane</keyword>
<reference evidence="2" key="1">
    <citation type="submission" date="2018-05" db="EMBL/GenBank/DDBJ databases">
        <authorList>
            <person name="Lanie J.A."/>
            <person name="Ng W.-L."/>
            <person name="Kazmierczak K.M."/>
            <person name="Andrzejewski T.M."/>
            <person name="Davidsen T.M."/>
            <person name="Wayne K.J."/>
            <person name="Tettelin H."/>
            <person name="Glass J.I."/>
            <person name="Rusch D."/>
            <person name="Podicherti R."/>
            <person name="Tsui H.-C.T."/>
            <person name="Winkler M.E."/>
        </authorList>
    </citation>
    <scope>NUCLEOTIDE SEQUENCE</scope>
</reference>